<geneLocation type="plasmid" evidence="1">
    <name>pAsa5</name>
</geneLocation>
<protein>
    <submittedName>
        <fullName evidence="1">Uncharacterized protein</fullName>
    </submittedName>
</protein>
<dbReference type="AlphaFoldDB" id="A0A1Z3MNK6"/>
<evidence type="ECO:0000313" key="1">
    <source>
        <dbReference type="EMBL" id="ASD49357.1"/>
    </source>
</evidence>
<keyword evidence="1" id="KW-0614">Plasmid</keyword>
<organism evidence="1">
    <name type="scientific">Aeromonas salmonicida subsp. salmonicida</name>
    <dbReference type="NCBI Taxonomy" id="29491"/>
    <lineage>
        <taxon>Bacteria</taxon>
        <taxon>Pseudomonadati</taxon>
        <taxon>Pseudomonadota</taxon>
        <taxon>Gammaproteobacteria</taxon>
        <taxon>Aeromonadales</taxon>
        <taxon>Aeromonadaceae</taxon>
        <taxon>Aeromonas</taxon>
    </lineage>
</organism>
<reference evidence="1" key="1">
    <citation type="submission" date="2017-01" db="EMBL/GenBank/DDBJ databases">
        <title>Plasmid composition in Aeromonas salmonicida subsp. salmonicida 01-B526 unravels unsuspected type three secretion system loss patterns.</title>
        <authorList>
            <person name="Tanaka K.H."/>
            <person name="Vincent A.T."/>
            <person name="Emond-Rheault J.-G."/>
            <person name="Adamczuk M."/>
            <person name="Frenette M."/>
            <person name="Charette S.J."/>
        </authorList>
    </citation>
    <scope>NUCLEOTIDE SEQUENCE</scope>
    <source>
        <strain evidence="1">01-B526</strain>
        <plasmid evidence="1">pAsa5</plasmid>
    </source>
</reference>
<name>A0A1Z3MNK6_AERSS</name>
<proteinExistence type="predicted"/>
<sequence length="100" mass="10786">MRNRTPSASRDETAFIHGGSAGIDASTEQPKNSKILNKAKPISISFSEKNLRDIDDIIRGEMISSGARANRSDVVRAAVTAFKNQSKSAISALIKEAKLK</sequence>
<dbReference type="RefSeq" id="WP_005321548.1">
    <property type="nucleotide sequence ID" value="NZ_CDDW01000027.1"/>
</dbReference>
<dbReference type="EMBL" id="KY555069">
    <property type="protein sequence ID" value="ASD49357.1"/>
    <property type="molecule type" value="Genomic_DNA"/>
</dbReference>
<accession>A0A1Z3MNK6</accession>